<protein>
    <recommendedName>
        <fullName evidence="1">ApeI dehydratase-like domain-containing protein</fullName>
    </recommendedName>
</protein>
<evidence type="ECO:0000313" key="3">
    <source>
        <dbReference type="Proteomes" id="UP001620408"/>
    </source>
</evidence>
<gene>
    <name evidence="2" type="ORF">ISS97_11110</name>
</gene>
<dbReference type="EMBL" id="JADIKD010000010">
    <property type="protein sequence ID" value="MFK2917810.1"/>
    <property type="molecule type" value="Genomic_DNA"/>
</dbReference>
<proteinExistence type="predicted"/>
<dbReference type="SUPFAM" id="SSF54637">
    <property type="entry name" value="Thioesterase/thiol ester dehydrase-isomerase"/>
    <property type="match status" value="1"/>
</dbReference>
<keyword evidence="3" id="KW-1185">Reference proteome</keyword>
<accession>A0ABW8K5E6</accession>
<comment type="caution">
    <text evidence="2">The sequence shown here is derived from an EMBL/GenBank/DDBJ whole genome shotgun (WGS) entry which is preliminary data.</text>
</comment>
<dbReference type="InterPro" id="IPR054545">
    <property type="entry name" value="ApeI-like"/>
</dbReference>
<sequence>MSMASAIATTLGAHPWVAHAAVGDAGVCLMLSAEGIAALRGQGRQACLGALRDHLAAHALGIPTHWRLCDQWNAVQSAAQIDALLAQPRAEHPLLLADHTQGHESALELLIPLDLRHFADHFPHLPVLPGVVQLAWALEFAAARLDTPKACRRMEMLKFQRLLRPGDRVQLRLRHDATAHRLHFAYQLGDIEASSGRFAWEAAHG</sequence>
<dbReference type="InterPro" id="IPR029069">
    <property type="entry name" value="HotDog_dom_sf"/>
</dbReference>
<organism evidence="2 3">
    <name type="scientific">Dyella koreensis</name>
    <dbReference type="NCBI Taxonomy" id="311235"/>
    <lineage>
        <taxon>Bacteria</taxon>
        <taxon>Pseudomonadati</taxon>
        <taxon>Pseudomonadota</taxon>
        <taxon>Gammaproteobacteria</taxon>
        <taxon>Lysobacterales</taxon>
        <taxon>Rhodanobacteraceae</taxon>
        <taxon>Dyella</taxon>
    </lineage>
</organism>
<evidence type="ECO:0000259" key="1">
    <source>
        <dbReference type="Pfam" id="PF22818"/>
    </source>
</evidence>
<name>A0ABW8K5E6_9GAMM</name>
<dbReference type="Pfam" id="PF22818">
    <property type="entry name" value="ApeI-like"/>
    <property type="match status" value="1"/>
</dbReference>
<evidence type="ECO:0000313" key="2">
    <source>
        <dbReference type="EMBL" id="MFK2917810.1"/>
    </source>
</evidence>
<feature type="domain" description="ApeI dehydratase-like" evidence="1">
    <location>
        <begin position="101"/>
        <end position="196"/>
    </location>
</feature>
<dbReference type="Gene3D" id="3.10.129.10">
    <property type="entry name" value="Hotdog Thioesterase"/>
    <property type="match status" value="1"/>
</dbReference>
<reference evidence="2 3" key="1">
    <citation type="submission" date="2020-10" db="EMBL/GenBank/DDBJ databases">
        <title>Phylogeny of dyella-like bacteria.</title>
        <authorList>
            <person name="Fu J."/>
        </authorList>
    </citation>
    <scope>NUCLEOTIDE SEQUENCE [LARGE SCALE GENOMIC DNA]</scope>
    <source>
        <strain evidence="2 3">BB4</strain>
    </source>
</reference>
<dbReference type="Proteomes" id="UP001620408">
    <property type="component" value="Unassembled WGS sequence"/>
</dbReference>